<feature type="domain" description="Sulfatase N-terminal" evidence="4">
    <location>
        <begin position="7"/>
        <end position="326"/>
    </location>
</feature>
<protein>
    <recommendedName>
        <fullName evidence="4">Sulfatase N-terminal domain-containing protein</fullName>
    </recommendedName>
</protein>
<name>A0ABM8GEQ9_9MICO</name>
<dbReference type="SUPFAM" id="SSF53649">
    <property type="entry name" value="Alkaline phosphatase-like"/>
    <property type="match status" value="1"/>
</dbReference>
<evidence type="ECO:0000313" key="6">
    <source>
        <dbReference type="Proteomes" id="UP001321498"/>
    </source>
</evidence>
<keyword evidence="6" id="KW-1185">Reference proteome</keyword>
<dbReference type="PANTHER" id="PTHR45953:SF1">
    <property type="entry name" value="IDURONATE 2-SULFATASE"/>
    <property type="match status" value="1"/>
</dbReference>
<evidence type="ECO:0000256" key="3">
    <source>
        <dbReference type="ARBA" id="ARBA00022801"/>
    </source>
</evidence>
<comment type="similarity">
    <text evidence="1">Belongs to the sulfatase family.</text>
</comment>
<dbReference type="InterPro" id="IPR000917">
    <property type="entry name" value="Sulfatase_N"/>
</dbReference>
<keyword evidence="2" id="KW-0479">Metal-binding</keyword>
<evidence type="ECO:0000256" key="2">
    <source>
        <dbReference type="ARBA" id="ARBA00022723"/>
    </source>
</evidence>
<dbReference type="InterPro" id="IPR024607">
    <property type="entry name" value="Sulfatase_CS"/>
</dbReference>
<evidence type="ECO:0000313" key="5">
    <source>
        <dbReference type="EMBL" id="BDZ46796.1"/>
    </source>
</evidence>
<sequence length="366" mass="40998">MPTGDEPNILVILADQVVPFLTSPYGDPVAQTPNLQRLADEGVRFDAAYTPVPLCSPARAALLAGRDASAIDCFDNASVMPSDVPTLGHYLTNEGYDTVLTGKMHFVGPDQLHGFRHRLTTDVFPAGVDWVPVVDQDGRFPAGGHARHYADPDPGVRTWTQFLDFDEETQFRALQYLRERGRLRPAEPFGMVVSFHHPHDPFHVLQEYWDLYEGADIPVSSWPEGIAQSELDRWANEAHDTAGYDLRDPESLRHLRRAYYAALSYVDRKVGELLAALEASGELDRTAIVFTSDHGDMMTERGMVQKRTFYEWSARVPLTITFPGGRSGERPWRRRCPSSTCCRRCSTCWACPTLVAPIWTAAACCR</sequence>
<dbReference type="PANTHER" id="PTHR45953">
    <property type="entry name" value="IDURONATE 2-SULFATASE"/>
    <property type="match status" value="1"/>
</dbReference>
<dbReference type="PROSITE" id="PS00523">
    <property type="entry name" value="SULFATASE_1"/>
    <property type="match status" value="1"/>
</dbReference>
<dbReference type="EMBL" id="AP027731">
    <property type="protein sequence ID" value="BDZ46796.1"/>
    <property type="molecule type" value="Genomic_DNA"/>
</dbReference>
<organism evidence="5 6">
    <name type="scientific">Naasia aerilata</name>
    <dbReference type="NCBI Taxonomy" id="1162966"/>
    <lineage>
        <taxon>Bacteria</taxon>
        <taxon>Bacillati</taxon>
        <taxon>Actinomycetota</taxon>
        <taxon>Actinomycetes</taxon>
        <taxon>Micrococcales</taxon>
        <taxon>Microbacteriaceae</taxon>
        <taxon>Naasia</taxon>
    </lineage>
</organism>
<dbReference type="Pfam" id="PF00884">
    <property type="entry name" value="Sulfatase"/>
    <property type="match status" value="1"/>
</dbReference>
<keyword evidence="3" id="KW-0378">Hydrolase</keyword>
<dbReference type="Proteomes" id="UP001321498">
    <property type="component" value="Chromosome"/>
</dbReference>
<reference evidence="6" key="1">
    <citation type="journal article" date="2019" name="Int. J. Syst. Evol. Microbiol.">
        <title>The Global Catalogue of Microorganisms (GCM) 10K type strain sequencing project: providing services to taxonomists for standard genome sequencing and annotation.</title>
        <authorList>
            <consortium name="The Broad Institute Genomics Platform"/>
            <consortium name="The Broad Institute Genome Sequencing Center for Infectious Disease"/>
            <person name="Wu L."/>
            <person name="Ma J."/>
        </authorList>
    </citation>
    <scope>NUCLEOTIDE SEQUENCE [LARGE SCALE GENOMIC DNA]</scope>
    <source>
        <strain evidence="6">NBRC 108725</strain>
    </source>
</reference>
<dbReference type="RefSeq" id="WP_286276792.1">
    <property type="nucleotide sequence ID" value="NZ_AP027731.1"/>
</dbReference>
<evidence type="ECO:0000256" key="1">
    <source>
        <dbReference type="ARBA" id="ARBA00008779"/>
    </source>
</evidence>
<accession>A0ABM8GEQ9</accession>
<dbReference type="Gene3D" id="3.40.720.10">
    <property type="entry name" value="Alkaline Phosphatase, subunit A"/>
    <property type="match status" value="1"/>
</dbReference>
<dbReference type="InterPro" id="IPR017850">
    <property type="entry name" value="Alkaline_phosphatase_core_sf"/>
</dbReference>
<proteinExistence type="inferred from homology"/>
<gene>
    <name evidence="5" type="ORF">GCM10025866_27050</name>
</gene>
<evidence type="ECO:0000259" key="4">
    <source>
        <dbReference type="Pfam" id="PF00884"/>
    </source>
</evidence>